<organism evidence="2 3">
    <name type="scientific">Chiloscyllium punctatum</name>
    <name type="common">Brownbanded bambooshark</name>
    <name type="synonym">Hemiscyllium punctatum</name>
    <dbReference type="NCBI Taxonomy" id="137246"/>
    <lineage>
        <taxon>Eukaryota</taxon>
        <taxon>Metazoa</taxon>
        <taxon>Chordata</taxon>
        <taxon>Craniata</taxon>
        <taxon>Vertebrata</taxon>
        <taxon>Chondrichthyes</taxon>
        <taxon>Elasmobranchii</taxon>
        <taxon>Galeomorphii</taxon>
        <taxon>Galeoidea</taxon>
        <taxon>Orectolobiformes</taxon>
        <taxon>Hemiscylliidae</taxon>
        <taxon>Chiloscyllium</taxon>
    </lineage>
</organism>
<sequence>MADPPPPGNTESFSLAPTPPQDPRRGPGPVAIATLRRREREKMK</sequence>
<keyword evidence="3" id="KW-1185">Reference proteome</keyword>
<name>A0A401TQU5_CHIPU</name>
<evidence type="ECO:0000313" key="2">
    <source>
        <dbReference type="EMBL" id="GCC45060.1"/>
    </source>
</evidence>
<gene>
    <name evidence="2" type="ORF">chiPu_0028814</name>
</gene>
<feature type="non-terminal residue" evidence="2">
    <location>
        <position position="44"/>
    </location>
</feature>
<dbReference type="AlphaFoldDB" id="A0A401TQU5"/>
<evidence type="ECO:0000256" key="1">
    <source>
        <dbReference type="SAM" id="MobiDB-lite"/>
    </source>
</evidence>
<evidence type="ECO:0000313" key="3">
    <source>
        <dbReference type="Proteomes" id="UP000287033"/>
    </source>
</evidence>
<accession>A0A401TQU5</accession>
<protein>
    <submittedName>
        <fullName evidence="2">Uncharacterized protein</fullName>
    </submittedName>
</protein>
<feature type="region of interest" description="Disordered" evidence="1">
    <location>
        <begin position="1"/>
        <end position="44"/>
    </location>
</feature>
<proteinExistence type="predicted"/>
<dbReference type="Proteomes" id="UP000287033">
    <property type="component" value="Unassembled WGS sequence"/>
</dbReference>
<dbReference type="EMBL" id="BEZZ01141035">
    <property type="protein sequence ID" value="GCC45060.1"/>
    <property type="molecule type" value="Genomic_DNA"/>
</dbReference>
<reference evidence="2 3" key="1">
    <citation type="journal article" date="2018" name="Nat. Ecol. Evol.">
        <title>Shark genomes provide insights into elasmobranch evolution and the origin of vertebrates.</title>
        <authorList>
            <person name="Hara Y"/>
            <person name="Yamaguchi K"/>
            <person name="Onimaru K"/>
            <person name="Kadota M"/>
            <person name="Koyanagi M"/>
            <person name="Keeley SD"/>
            <person name="Tatsumi K"/>
            <person name="Tanaka K"/>
            <person name="Motone F"/>
            <person name="Kageyama Y"/>
            <person name="Nozu R"/>
            <person name="Adachi N"/>
            <person name="Nishimura O"/>
            <person name="Nakagawa R"/>
            <person name="Tanegashima C"/>
            <person name="Kiyatake I"/>
            <person name="Matsumoto R"/>
            <person name="Murakumo K"/>
            <person name="Nishida K"/>
            <person name="Terakita A"/>
            <person name="Kuratani S"/>
            <person name="Sato K"/>
            <person name="Hyodo S Kuraku.S."/>
        </authorList>
    </citation>
    <scope>NUCLEOTIDE SEQUENCE [LARGE SCALE GENOMIC DNA]</scope>
</reference>
<comment type="caution">
    <text evidence="2">The sequence shown here is derived from an EMBL/GenBank/DDBJ whole genome shotgun (WGS) entry which is preliminary data.</text>
</comment>